<dbReference type="EMBL" id="JAENHP010000039">
    <property type="protein sequence ID" value="MBM2623644.1"/>
    <property type="molecule type" value="Genomic_DNA"/>
</dbReference>
<dbReference type="Proteomes" id="UP000632138">
    <property type="component" value="Unassembled WGS sequence"/>
</dbReference>
<gene>
    <name evidence="3" type="ORF">JIG36_49970</name>
</gene>
<dbReference type="InterPro" id="IPR014710">
    <property type="entry name" value="RmlC-like_jellyroll"/>
</dbReference>
<proteinExistence type="predicted"/>
<evidence type="ECO:0000259" key="2">
    <source>
        <dbReference type="Pfam" id="PF07883"/>
    </source>
</evidence>
<dbReference type="InterPro" id="IPR051610">
    <property type="entry name" value="GPI/OXD"/>
</dbReference>
<dbReference type="InterPro" id="IPR013096">
    <property type="entry name" value="Cupin_2"/>
</dbReference>
<accession>A0ABS2AWU9</accession>
<dbReference type="InterPro" id="IPR011051">
    <property type="entry name" value="RmlC_Cupin_sf"/>
</dbReference>
<keyword evidence="1" id="KW-0479">Metal-binding</keyword>
<dbReference type="RefSeq" id="WP_203383996.1">
    <property type="nucleotide sequence ID" value="NZ_JAENHP010000039.1"/>
</dbReference>
<name>A0ABS2AWU9_9ACTN</name>
<organism evidence="3 4">
    <name type="scientific">Paractinoplanes ovalisporus</name>
    <dbReference type="NCBI Taxonomy" id="2810368"/>
    <lineage>
        <taxon>Bacteria</taxon>
        <taxon>Bacillati</taxon>
        <taxon>Actinomycetota</taxon>
        <taxon>Actinomycetes</taxon>
        <taxon>Micromonosporales</taxon>
        <taxon>Micromonosporaceae</taxon>
        <taxon>Paractinoplanes</taxon>
    </lineage>
</organism>
<dbReference type="SUPFAM" id="SSF51182">
    <property type="entry name" value="RmlC-like cupins"/>
    <property type="match status" value="1"/>
</dbReference>
<feature type="domain" description="Cupin type-2" evidence="2">
    <location>
        <begin position="43"/>
        <end position="110"/>
    </location>
</feature>
<dbReference type="Pfam" id="PF07883">
    <property type="entry name" value="Cupin_2"/>
    <property type="match status" value="1"/>
</dbReference>
<sequence length="239" mass="24821">MIVADAAAPAEVHDVHGAAGVSWWKCFARGSELAGAWEAVEWARLPPGGLSGEHLHTRTEEVYIVLTGHGEIILNGRHTRVGPGDVVLTGLGTRHGLLNTGPEPLSWLVVELLGPATAAVFGRGPARAERNEAMSAARVFHLGEPGEIDPRSVLTGPLQRIARQRLAPGQSDTVGAEGRELTYFVIDGSGRATSGTASAALAPEVSLTLPLGTGATLTAGPDGLELYVLELLVTGGEPE</sequence>
<evidence type="ECO:0000313" key="3">
    <source>
        <dbReference type="EMBL" id="MBM2623644.1"/>
    </source>
</evidence>
<dbReference type="Gene3D" id="2.60.120.10">
    <property type="entry name" value="Jelly Rolls"/>
    <property type="match status" value="1"/>
</dbReference>
<evidence type="ECO:0000256" key="1">
    <source>
        <dbReference type="ARBA" id="ARBA00022723"/>
    </source>
</evidence>
<comment type="caution">
    <text evidence="3">The sequence shown here is derived from an EMBL/GenBank/DDBJ whole genome shotgun (WGS) entry which is preliminary data.</text>
</comment>
<dbReference type="PANTHER" id="PTHR35848:SF6">
    <property type="entry name" value="CUPIN TYPE-2 DOMAIN-CONTAINING PROTEIN"/>
    <property type="match status" value="1"/>
</dbReference>
<keyword evidence="4" id="KW-1185">Reference proteome</keyword>
<dbReference type="PANTHER" id="PTHR35848">
    <property type="entry name" value="OXALATE-BINDING PROTEIN"/>
    <property type="match status" value="1"/>
</dbReference>
<evidence type="ECO:0000313" key="4">
    <source>
        <dbReference type="Proteomes" id="UP000632138"/>
    </source>
</evidence>
<reference evidence="3 4" key="1">
    <citation type="submission" date="2021-01" db="EMBL/GenBank/DDBJ databases">
        <title>Actinoplanes sp. nov. LDG1-06 isolated from lichen.</title>
        <authorList>
            <person name="Saeng-In P."/>
            <person name="Phongsopitanun W."/>
            <person name="Kanchanasin P."/>
            <person name="Yuki M."/>
            <person name="Kudo T."/>
            <person name="Ohkuma M."/>
            <person name="Tanasupawat S."/>
        </authorList>
    </citation>
    <scope>NUCLEOTIDE SEQUENCE [LARGE SCALE GENOMIC DNA]</scope>
    <source>
        <strain evidence="3 4">LDG1-06</strain>
    </source>
</reference>
<protein>
    <submittedName>
        <fullName evidence="3">Cupin domain-containing protein</fullName>
    </submittedName>
</protein>